<keyword evidence="10" id="KW-1185">Reference proteome</keyword>
<reference evidence="9 10" key="1">
    <citation type="submission" date="2024-02" db="EMBL/GenBank/DDBJ databases">
        <authorList>
            <person name="Chen Y."/>
            <person name="Shah S."/>
            <person name="Dougan E. K."/>
            <person name="Thang M."/>
            <person name="Chan C."/>
        </authorList>
    </citation>
    <scope>NUCLEOTIDE SEQUENCE [LARGE SCALE GENOMIC DNA]</scope>
</reference>
<feature type="region of interest" description="Disordered" evidence="8">
    <location>
        <begin position="1"/>
        <end position="20"/>
    </location>
</feature>
<dbReference type="Pfam" id="PF06052">
    <property type="entry name" value="3-HAO"/>
    <property type="match status" value="2"/>
</dbReference>
<dbReference type="InterPro" id="IPR014710">
    <property type="entry name" value="RmlC-like_jellyroll"/>
</dbReference>
<comment type="caution">
    <text evidence="9">The sequence shown here is derived from an EMBL/GenBank/DDBJ whole genome shotgun (WGS) entry which is preliminary data.</text>
</comment>
<dbReference type="SUPFAM" id="SSF51182">
    <property type="entry name" value="RmlC-like cupins"/>
    <property type="match status" value="1"/>
</dbReference>
<dbReference type="PANTHER" id="PTHR15497:SF1">
    <property type="entry name" value="3-HYDROXYANTHRANILATE 3,4-DIOXYGENASE"/>
    <property type="match status" value="1"/>
</dbReference>
<dbReference type="CDD" id="cd06123">
    <property type="entry name" value="cupin_HAO"/>
    <property type="match status" value="1"/>
</dbReference>
<evidence type="ECO:0000313" key="9">
    <source>
        <dbReference type="EMBL" id="CAK8991850.1"/>
    </source>
</evidence>
<gene>
    <name evidence="9" type="ORF">SCF082_LOCUS2832</name>
</gene>
<dbReference type="InterPro" id="IPR011051">
    <property type="entry name" value="RmlC_Cupin_sf"/>
</dbReference>
<dbReference type="PANTHER" id="PTHR15497">
    <property type="entry name" value="3-HYDROXYANTHRANILATE 3,4-DIOXYGENASE"/>
    <property type="match status" value="1"/>
</dbReference>
<comment type="function">
    <text evidence="2">Catalyzes the oxidative ring opening of 3-hydroxyanthranilate to 2-amino-3-carboxymuconate semialdehyde, which spontaneously cyclizes to quinolinate.</text>
</comment>
<evidence type="ECO:0000256" key="6">
    <source>
        <dbReference type="ARBA" id="ARBA00023002"/>
    </source>
</evidence>
<dbReference type="Proteomes" id="UP001642464">
    <property type="component" value="Unassembled WGS sequence"/>
</dbReference>
<evidence type="ECO:0000313" key="10">
    <source>
        <dbReference type="Proteomes" id="UP001642464"/>
    </source>
</evidence>
<comment type="cofactor">
    <cofactor evidence="1">
        <name>Fe(2+)</name>
        <dbReference type="ChEBI" id="CHEBI:29033"/>
    </cofactor>
</comment>
<sequence>MLAAPPALDSAEPPAKRARTDGVVVPSGISALHHIEDWYEQNKEQFTPPVCNKLMYRGQLSIMLWQSKTTHTHLTDAQADMVRARLFVGGPNTRKDFHLEEGSEFFFQLKGNMELPTIQNGERKLVKIKQGQMFCLPSRIPHSPQRPEAGSFGLVVERRREGKEMDGLIFYEDFNTCKKVRWEKFFRCNDLGKDLPPVIEAYKAWEAAGASAKEFREEDRPVNQEKEIEVPEPFSFEDFLAANAEKLAAGESVNLLGLDHPDKEFEVFVIGGRSEQTGKSSDLETWLYQVKGTAHIAVPSGTLALNEGCCCIVSGVNFTVARSEGSIGIVLRQNSRGNKPTNGDGQA</sequence>
<protein>
    <recommendedName>
        <fullName evidence="11">3-hydroxyanthranilate 3,4-dioxygenase</fullName>
    </recommendedName>
</protein>
<organism evidence="9 10">
    <name type="scientific">Durusdinium trenchii</name>
    <dbReference type="NCBI Taxonomy" id="1381693"/>
    <lineage>
        <taxon>Eukaryota</taxon>
        <taxon>Sar</taxon>
        <taxon>Alveolata</taxon>
        <taxon>Dinophyceae</taxon>
        <taxon>Suessiales</taxon>
        <taxon>Symbiodiniaceae</taxon>
        <taxon>Durusdinium</taxon>
    </lineage>
</organism>
<evidence type="ECO:0000256" key="7">
    <source>
        <dbReference type="ARBA" id="ARBA00023004"/>
    </source>
</evidence>
<dbReference type="EMBL" id="CAXAMM010001403">
    <property type="protein sequence ID" value="CAK8991850.1"/>
    <property type="molecule type" value="Genomic_DNA"/>
</dbReference>
<proteinExistence type="predicted"/>
<keyword evidence="3" id="KW-0662">Pyridine nucleotide biosynthesis</keyword>
<dbReference type="InterPro" id="IPR010329">
    <property type="entry name" value="3hydroanth_dOase"/>
</dbReference>
<evidence type="ECO:0008006" key="11">
    <source>
        <dbReference type="Google" id="ProtNLM"/>
    </source>
</evidence>
<keyword evidence="6" id="KW-0560">Oxidoreductase</keyword>
<keyword evidence="5" id="KW-0223">Dioxygenase</keyword>
<evidence type="ECO:0000256" key="2">
    <source>
        <dbReference type="ARBA" id="ARBA00002752"/>
    </source>
</evidence>
<keyword evidence="7" id="KW-0408">Iron</keyword>
<keyword evidence="4" id="KW-0479">Metal-binding</keyword>
<name>A0ABP0HSH4_9DINO</name>
<evidence type="ECO:0000256" key="3">
    <source>
        <dbReference type="ARBA" id="ARBA00022642"/>
    </source>
</evidence>
<evidence type="ECO:0000256" key="1">
    <source>
        <dbReference type="ARBA" id="ARBA00001954"/>
    </source>
</evidence>
<accession>A0ABP0HSH4</accession>
<evidence type="ECO:0000256" key="8">
    <source>
        <dbReference type="SAM" id="MobiDB-lite"/>
    </source>
</evidence>
<evidence type="ECO:0000256" key="4">
    <source>
        <dbReference type="ARBA" id="ARBA00022723"/>
    </source>
</evidence>
<evidence type="ECO:0000256" key="5">
    <source>
        <dbReference type="ARBA" id="ARBA00022964"/>
    </source>
</evidence>
<dbReference type="Gene3D" id="2.60.120.10">
    <property type="entry name" value="Jelly Rolls"/>
    <property type="match status" value="2"/>
</dbReference>